<feature type="domain" description="HTH cro/C1-type" evidence="1">
    <location>
        <begin position="23"/>
        <end position="76"/>
    </location>
</feature>
<dbReference type="PROSITE" id="PS50943">
    <property type="entry name" value="HTH_CROC1"/>
    <property type="match status" value="1"/>
</dbReference>
<name>A0A1H5JWC6_9ACTN</name>
<reference evidence="3" key="1">
    <citation type="submission" date="2016-10" db="EMBL/GenBank/DDBJ databases">
        <authorList>
            <person name="Varghese N."/>
            <person name="Submissions S."/>
        </authorList>
    </citation>
    <scope>NUCLEOTIDE SEQUENCE [LARGE SCALE GENOMIC DNA]</scope>
    <source>
        <strain evidence="3">DSM 45237</strain>
    </source>
</reference>
<dbReference type="SMART" id="SM00530">
    <property type="entry name" value="HTH_XRE"/>
    <property type="match status" value="1"/>
</dbReference>
<dbReference type="InterPro" id="IPR001387">
    <property type="entry name" value="Cro/C1-type_HTH"/>
</dbReference>
<dbReference type="InterPro" id="IPR010982">
    <property type="entry name" value="Lambda_DNA-bd_dom_sf"/>
</dbReference>
<gene>
    <name evidence="2" type="ORF">SAMN04488561_1776</name>
</gene>
<proteinExistence type="predicted"/>
<sequence length="86" mass="9464">MPAHDDVKTRKAAFLMAFGETARARRTALGLTQRQLDARMGYRGKFSGGVERGTRNLTLDNLYLLAAALETDPYDLLKGTQQPPPA</sequence>
<dbReference type="Gene3D" id="1.10.260.40">
    <property type="entry name" value="lambda repressor-like DNA-binding domains"/>
    <property type="match status" value="1"/>
</dbReference>
<dbReference type="RefSeq" id="WP_216094147.1">
    <property type="nucleotide sequence ID" value="NZ_FNUC01000003.1"/>
</dbReference>
<dbReference type="CDD" id="cd00093">
    <property type="entry name" value="HTH_XRE"/>
    <property type="match status" value="1"/>
</dbReference>
<dbReference type="Pfam" id="PF01381">
    <property type="entry name" value="HTH_3"/>
    <property type="match status" value="1"/>
</dbReference>
<evidence type="ECO:0000313" key="3">
    <source>
        <dbReference type="Proteomes" id="UP000181980"/>
    </source>
</evidence>
<dbReference type="EMBL" id="FNUC01000003">
    <property type="protein sequence ID" value="SEE56859.1"/>
    <property type="molecule type" value="Genomic_DNA"/>
</dbReference>
<protein>
    <submittedName>
        <fullName evidence="2">Helix-turn-helix domain-containing protein</fullName>
    </submittedName>
</protein>
<evidence type="ECO:0000259" key="1">
    <source>
        <dbReference type="PROSITE" id="PS50943"/>
    </source>
</evidence>
<evidence type="ECO:0000313" key="2">
    <source>
        <dbReference type="EMBL" id="SEE56859.1"/>
    </source>
</evidence>
<organism evidence="2 3">
    <name type="scientific">Jiangella alba</name>
    <dbReference type="NCBI Taxonomy" id="561176"/>
    <lineage>
        <taxon>Bacteria</taxon>
        <taxon>Bacillati</taxon>
        <taxon>Actinomycetota</taxon>
        <taxon>Actinomycetes</taxon>
        <taxon>Jiangellales</taxon>
        <taxon>Jiangellaceae</taxon>
        <taxon>Jiangella</taxon>
    </lineage>
</organism>
<accession>A0A1H5JWC6</accession>
<dbReference type="SUPFAM" id="SSF47413">
    <property type="entry name" value="lambda repressor-like DNA-binding domains"/>
    <property type="match status" value="1"/>
</dbReference>
<keyword evidence="3" id="KW-1185">Reference proteome</keyword>
<dbReference type="AlphaFoldDB" id="A0A1H5JWC6"/>
<dbReference type="STRING" id="561176.SAMN04488561_1776"/>
<dbReference type="Proteomes" id="UP000181980">
    <property type="component" value="Unassembled WGS sequence"/>
</dbReference>
<dbReference type="GO" id="GO:0003677">
    <property type="term" value="F:DNA binding"/>
    <property type="evidence" value="ECO:0007669"/>
    <property type="project" value="InterPro"/>
</dbReference>